<accession>A0A2P5HWC8</accession>
<dbReference type="OrthoDB" id="5217616at2759"/>
<proteinExistence type="predicted"/>
<protein>
    <submittedName>
        <fullName evidence="2">Uncharacterized protein</fullName>
    </submittedName>
</protein>
<reference evidence="2" key="1">
    <citation type="submission" date="2017-09" db="EMBL/GenBank/DDBJ databases">
        <title>Polyketide synthases of a Diaporthe helianthi virulent isolate.</title>
        <authorList>
            <person name="Baroncelli R."/>
        </authorList>
    </citation>
    <scope>NUCLEOTIDE SEQUENCE [LARGE SCALE GENOMIC DNA]</scope>
    <source>
        <strain evidence="2">7/96</strain>
    </source>
</reference>
<feature type="region of interest" description="Disordered" evidence="1">
    <location>
        <begin position="208"/>
        <end position="275"/>
    </location>
</feature>
<feature type="compositionally biased region" description="Polar residues" evidence="1">
    <location>
        <begin position="314"/>
        <end position="329"/>
    </location>
</feature>
<keyword evidence="3" id="KW-1185">Reference proteome</keyword>
<feature type="compositionally biased region" description="Polar residues" evidence="1">
    <location>
        <begin position="261"/>
        <end position="275"/>
    </location>
</feature>
<name>A0A2P5HWC8_DIAHE</name>
<dbReference type="EMBL" id="MAVT02000611">
    <property type="protein sequence ID" value="POS74544.1"/>
    <property type="molecule type" value="Genomic_DNA"/>
</dbReference>
<evidence type="ECO:0000313" key="2">
    <source>
        <dbReference type="EMBL" id="POS74544.1"/>
    </source>
</evidence>
<evidence type="ECO:0000313" key="3">
    <source>
        <dbReference type="Proteomes" id="UP000094444"/>
    </source>
</evidence>
<feature type="compositionally biased region" description="Low complexity" evidence="1">
    <location>
        <begin position="417"/>
        <end position="427"/>
    </location>
</feature>
<organism evidence="2 3">
    <name type="scientific">Diaporthe helianthi</name>
    <dbReference type="NCBI Taxonomy" id="158607"/>
    <lineage>
        <taxon>Eukaryota</taxon>
        <taxon>Fungi</taxon>
        <taxon>Dikarya</taxon>
        <taxon>Ascomycota</taxon>
        <taxon>Pezizomycotina</taxon>
        <taxon>Sordariomycetes</taxon>
        <taxon>Sordariomycetidae</taxon>
        <taxon>Diaporthales</taxon>
        <taxon>Diaporthaceae</taxon>
        <taxon>Diaporthe</taxon>
    </lineage>
</organism>
<evidence type="ECO:0000256" key="1">
    <source>
        <dbReference type="SAM" id="MobiDB-lite"/>
    </source>
</evidence>
<comment type="caution">
    <text evidence="2">The sequence shown here is derived from an EMBL/GenBank/DDBJ whole genome shotgun (WGS) entry which is preliminary data.</text>
</comment>
<gene>
    <name evidence="2" type="ORF">DHEL01_v207058</name>
</gene>
<dbReference type="InParanoid" id="A0A2P5HWC8"/>
<feature type="region of interest" description="Disordered" evidence="1">
    <location>
        <begin position="309"/>
        <end position="355"/>
    </location>
</feature>
<dbReference type="AlphaFoldDB" id="A0A2P5HWC8"/>
<feature type="region of interest" description="Disordered" evidence="1">
    <location>
        <begin position="381"/>
        <end position="443"/>
    </location>
</feature>
<feature type="region of interest" description="Disordered" evidence="1">
    <location>
        <begin position="1"/>
        <end position="32"/>
    </location>
</feature>
<dbReference type="Proteomes" id="UP000094444">
    <property type="component" value="Unassembled WGS sequence"/>
</dbReference>
<sequence length="814" mass="89418">MSSSNGRRPGHSSRGQRPPKKPKMSDEDWNKSLAAFKGVMNNEASDDRSIQQAWDTLRQDYRNKFNAKISAHPTQNTEEPFGLWAAEDLSDGEIERALCLVFRRELAQCNHITLLRSTATKANTTVWHMLLYFGASMFSESLLGKVRKRLRVFNIDPVTGTSNFKAAYMRVLRAHARRTKISLDTTSIATLNATRVFISPDLTAMASANPEFDLPPRKPGGANGSSQTKGQDASHDGTDAVRNVRKQGITGENKKKKPGGNATTQGREDGVSQNVAPAVGETIKPSIEFNIPDRQPDHAGPLNTGPKFLRSESEGQQTFLPSVSSTTTSDTHRAIGSRRNPPRKGRPGKIDFGVGTTEIGEAPVEDAENSVSLVAKATSPSKFGATRSTGEERQTRAGSTIYCASPKGQTALKRPLQTQESEQTSTPEEGKKRANTTSTRSSLLDSRWDWDDKTVLAILHQLEATGHLNYIVVDGLTHDDASTQKQLTREAGRRGSLLVPLKFEPGQRLLVVVELSHRGKLGTGVLRYYDPCGPPEEDSAAAYAPATKLAPLLAHVLPDQDVDPTLWEAQYCVCPELSCEQDSGVAICMGAMYAVGGRPLPETVDWTFWRHLLLGAFFPDDAAVQLRISHYRDEIINKLIRQGQMADGVSVPRGRRVSSDIEYLGTAAMNPVDRIECRANNARKIIEVVHEGHSIFHNLQEKVDKGRAETKTRLDKSIHIRDSLRRKLNIGDQIVLGAPIPKVEPDDETAEGFDKLTLQQAIEDHSLCTTLLEGLSASNESVHQALHLLATWRRDVTAAVMEDDASISDKRASK</sequence>